<gene>
    <name evidence="3" type="ORF">ACFYM3_34260</name>
</gene>
<protein>
    <submittedName>
        <fullName evidence="3">Enoyl-CoA hydratase-related protein</fullName>
    </submittedName>
</protein>
<dbReference type="CDD" id="cd06558">
    <property type="entry name" value="crotonase-like"/>
    <property type="match status" value="1"/>
</dbReference>
<dbReference type="Gene3D" id="3.90.226.10">
    <property type="entry name" value="2-enoyl-CoA Hydratase, Chain A, domain 1"/>
    <property type="match status" value="1"/>
</dbReference>
<organism evidence="3 4">
    <name type="scientific">Streptomyces massasporeus</name>
    <dbReference type="NCBI Taxonomy" id="67324"/>
    <lineage>
        <taxon>Bacteria</taxon>
        <taxon>Bacillati</taxon>
        <taxon>Actinomycetota</taxon>
        <taxon>Actinomycetes</taxon>
        <taxon>Kitasatosporales</taxon>
        <taxon>Streptomycetaceae</taxon>
        <taxon>Streptomyces</taxon>
    </lineage>
</organism>
<dbReference type="RefSeq" id="WP_358287024.1">
    <property type="nucleotide sequence ID" value="NZ_JBEYGJ010000028.1"/>
</dbReference>
<accession>A0ABW6LPM4</accession>
<sequence length="142" mass="14673">MVAHTARFALREVRYGLIPDMGATVSLPGTVGRERALDLILTGREFTGAQAVEMGLALSSHPDADVAAAASAYAAEIARVPRSGIAHTKAALSEPDPDRSLLLAARGQAACVRQADFPRSAGAGPGPHGDADGSPPLHRERT</sequence>
<proteinExistence type="inferred from homology"/>
<dbReference type="Proteomes" id="UP001601288">
    <property type="component" value="Unassembled WGS sequence"/>
</dbReference>
<dbReference type="InterPro" id="IPR045002">
    <property type="entry name" value="Ech1-like"/>
</dbReference>
<dbReference type="PANTHER" id="PTHR43149:SF1">
    <property type="entry name" value="DELTA(3,5)-DELTA(2,4)-DIENOYL-COA ISOMERASE, MITOCHONDRIAL"/>
    <property type="match status" value="1"/>
</dbReference>
<keyword evidence="4" id="KW-1185">Reference proteome</keyword>
<evidence type="ECO:0000313" key="4">
    <source>
        <dbReference type="Proteomes" id="UP001601288"/>
    </source>
</evidence>
<dbReference type="SUPFAM" id="SSF52096">
    <property type="entry name" value="ClpP/crotonase"/>
    <property type="match status" value="1"/>
</dbReference>
<name>A0ABW6LPM4_9ACTN</name>
<comment type="similarity">
    <text evidence="1">Belongs to the enoyl-CoA hydratase/isomerase family.</text>
</comment>
<dbReference type="PANTHER" id="PTHR43149">
    <property type="entry name" value="ENOYL-COA HYDRATASE"/>
    <property type="match status" value="1"/>
</dbReference>
<dbReference type="EMBL" id="JBIAFP010000026">
    <property type="protein sequence ID" value="MFE9229572.1"/>
    <property type="molecule type" value="Genomic_DNA"/>
</dbReference>
<reference evidence="3 4" key="1">
    <citation type="submission" date="2024-10" db="EMBL/GenBank/DDBJ databases">
        <title>The Natural Products Discovery Center: Release of the First 8490 Sequenced Strains for Exploring Actinobacteria Biosynthetic Diversity.</title>
        <authorList>
            <person name="Kalkreuter E."/>
            <person name="Kautsar S.A."/>
            <person name="Yang D."/>
            <person name="Bader C.D."/>
            <person name="Teijaro C.N."/>
            <person name="Fluegel L."/>
            <person name="Davis C.M."/>
            <person name="Simpson J.R."/>
            <person name="Lauterbach L."/>
            <person name="Steele A.D."/>
            <person name="Gui C."/>
            <person name="Meng S."/>
            <person name="Li G."/>
            <person name="Viehrig K."/>
            <person name="Ye F."/>
            <person name="Su P."/>
            <person name="Kiefer A.F."/>
            <person name="Nichols A."/>
            <person name="Cepeda A.J."/>
            <person name="Yan W."/>
            <person name="Fan B."/>
            <person name="Jiang Y."/>
            <person name="Adhikari A."/>
            <person name="Zheng C.-J."/>
            <person name="Schuster L."/>
            <person name="Cowan T.M."/>
            <person name="Smanski M.J."/>
            <person name="Chevrette M.G."/>
            <person name="De Carvalho L.P.S."/>
            <person name="Shen B."/>
        </authorList>
    </citation>
    <scope>NUCLEOTIDE SEQUENCE [LARGE SCALE GENOMIC DNA]</scope>
    <source>
        <strain evidence="3 4">NPDC007066</strain>
    </source>
</reference>
<dbReference type="InterPro" id="IPR001753">
    <property type="entry name" value="Enoyl-CoA_hydra/iso"/>
</dbReference>
<dbReference type="Pfam" id="PF00378">
    <property type="entry name" value="ECH_1"/>
    <property type="match status" value="1"/>
</dbReference>
<dbReference type="InterPro" id="IPR029045">
    <property type="entry name" value="ClpP/crotonase-like_dom_sf"/>
</dbReference>
<evidence type="ECO:0000313" key="3">
    <source>
        <dbReference type="EMBL" id="MFE9229572.1"/>
    </source>
</evidence>
<feature type="region of interest" description="Disordered" evidence="2">
    <location>
        <begin position="114"/>
        <end position="142"/>
    </location>
</feature>
<comment type="caution">
    <text evidence="3">The sequence shown here is derived from an EMBL/GenBank/DDBJ whole genome shotgun (WGS) entry which is preliminary data.</text>
</comment>
<evidence type="ECO:0000256" key="1">
    <source>
        <dbReference type="ARBA" id="ARBA00005254"/>
    </source>
</evidence>
<evidence type="ECO:0000256" key="2">
    <source>
        <dbReference type="SAM" id="MobiDB-lite"/>
    </source>
</evidence>